<dbReference type="Proteomes" id="UP001176940">
    <property type="component" value="Unassembled WGS sequence"/>
</dbReference>
<dbReference type="InterPro" id="IPR041373">
    <property type="entry name" value="RT_RNaseH"/>
</dbReference>
<dbReference type="SUPFAM" id="SSF54160">
    <property type="entry name" value="Chromo domain-like"/>
    <property type="match status" value="1"/>
</dbReference>
<keyword evidence="10" id="KW-0255">Endonuclease</keyword>
<evidence type="ECO:0000256" key="7">
    <source>
        <dbReference type="ARBA" id="ARBA00022679"/>
    </source>
</evidence>
<proteinExistence type="inferred from homology"/>
<comment type="subcellular location">
    <subcellularLocation>
        <location evidence="2">Lysosome membrane</location>
    </subcellularLocation>
    <subcellularLocation>
        <location evidence="1">Nucleus</location>
    </subcellularLocation>
</comment>
<evidence type="ECO:0000313" key="19">
    <source>
        <dbReference type="Proteomes" id="UP001176940"/>
    </source>
</evidence>
<evidence type="ECO:0000256" key="14">
    <source>
        <dbReference type="ARBA" id="ARBA00023228"/>
    </source>
</evidence>
<dbReference type="EMBL" id="CAUEEQ010034931">
    <property type="protein sequence ID" value="CAJ0952444.1"/>
    <property type="molecule type" value="Genomic_DNA"/>
</dbReference>
<reference evidence="18" key="1">
    <citation type="submission" date="2023-07" db="EMBL/GenBank/DDBJ databases">
        <authorList>
            <person name="Stuckert A."/>
        </authorList>
    </citation>
    <scope>NUCLEOTIDE SEQUENCE</scope>
</reference>
<evidence type="ECO:0000256" key="8">
    <source>
        <dbReference type="ARBA" id="ARBA00022695"/>
    </source>
</evidence>
<evidence type="ECO:0000259" key="16">
    <source>
        <dbReference type="PROSITE" id="PS50013"/>
    </source>
</evidence>
<dbReference type="InterPro" id="IPR000477">
    <property type="entry name" value="RT_dom"/>
</dbReference>
<keyword evidence="19" id="KW-1185">Reference proteome</keyword>
<accession>A0ABN9LYF8</accession>
<dbReference type="Pfam" id="PF00385">
    <property type="entry name" value="Chromo"/>
    <property type="match status" value="1"/>
</dbReference>
<evidence type="ECO:0000256" key="13">
    <source>
        <dbReference type="ARBA" id="ARBA00023136"/>
    </source>
</evidence>
<feature type="region of interest" description="Disordered" evidence="15">
    <location>
        <begin position="788"/>
        <end position="824"/>
    </location>
</feature>
<keyword evidence="8" id="KW-0548">Nucleotidyltransferase</keyword>
<feature type="domain" description="Reverse transcriptase" evidence="17">
    <location>
        <begin position="138"/>
        <end position="317"/>
    </location>
</feature>
<evidence type="ECO:0000256" key="1">
    <source>
        <dbReference type="ARBA" id="ARBA00004123"/>
    </source>
</evidence>
<name>A0ABN9LYF8_9NEOB</name>
<dbReference type="InterPro" id="IPR043128">
    <property type="entry name" value="Rev_trsase/Diguanyl_cyclase"/>
</dbReference>
<comment type="similarity">
    <text evidence="4">Belongs to the beta type-B retroviral polymerase family. HERV class-II K(HML-2) pol subfamily.</text>
</comment>
<dbReference type="PROSITE" id="PS50013">
    <property type="entry name" value="CHROMO_2"/>
    <property type="match status" value="1"/>
</dbReference>
<dbReference type="Gene3D" id="3.30.70.270">
    <property type="match status" value="2"/>
</dbReference>
<dbReference type="Pfam" id="PF00078">
    <property type="entry name" value="RVT_1"/>
    <property type="match status" value="1"/>
</dbReference>
<evidence type="ECO:0000256" key="11">
    <source>
        <dbReference type="ARBA" id="ARBA00022801"/>
    </source>
</evidence>
<comment type="caution">
    <text evidence="18">The sequence shown here is derived from an EMBL/GenBank/DDBJ whole genome shotgun (WGS) entry which is preliminary data.</text>
</comment>
<keyword evidence="11" id="KW-0378">Hydrolase</keyword>
<dbReference type="CDD" id="cd01647">
    <property type="entry name" value="RT_LTR"/>
    <property type="match status" value="1"/>
</dbReference>
<dbReference type="Gene3D" id="3.10.10.10">
    <property type="entry name" value="HIV Type 1 Reverse Transcriptase, subunit A, domain 1"/>
    <property type="match status" value="1"/>
</dbReference>
<dbReference type="PROSITE" id="PS50878">
    <property type="entry name" value="RT_POL"/>
    <property type="match status" value="1"/>
</dbReference>
<dbReference type="InterPro" id="IPR056924">
    <property type="entry name" value="SH3_Tf2-1"/>
</dbReference>
<dbReference type="CDD" id="cd00024">
    <property type="entry name" value="CD_CSD"/>
    <property type="match status" value="1"/>
</dbReference>
<dbReference type="PANTHER" id="PTHR37984">
    <property type="entry name" value="PROTEIN CBG26694"/>
    <property type="match status" value="1"/>
</dbReference>
<keyword evidence="7" id="KW-0808">Transferase</keyword>
<evidence type="ECO:0000256" key="9">
    <source>
        <dbReference type="ARBA" id="ARBA00022722"/>
    </source>
</evidence>
<keyword evidence="9" id="KW-0540">Nuclease</keyword>
<gene>
    <name evidence="18" type="ORF">RIMI_LOCUS13871490</name>
</gene>
<dbReference type="InterPro" id="IPR000953">
    <property type="entry name" value="Chromo/chromo_shadow_dom"/>
</dbReference>
<dbReference type="Pfam" id="PF16088">
    <property type="entry name" value="BORCS7"/>
    <property type="match status" value="1"/>
</dbReference>
<dbReference type="PANTHER" id="PTHR37984:SF5">
    <property type="entry name" value="PROTEIN NYNRIN-LIKE"/>
    <property type="match status" value="1"/>
</dbReference>
<sequence length="1102" mass="123889">MNYFLILEKKRRNFDDLMVPWFNTTATAEKQSAGDRHGSRPGYKMAAASGSCREGGGLPSACSEQALDLWVVQDTGVAMDIQDYRDVFEEPKSGALPPHRDCDCAINLIPGSKFPKGRLFNLSVPEHAAMWSYIKESLEKGHIRPSSSPLGAGFFFVAKKDGSLRPCIDYRLLNKIIVKFQYPLPLLSDLFARIKGASWFTKIDLRGAYNLVRIKQGDEWKTAFNTPEGHFEYLVMPFGLSNAPSVFQSFMHDIFREYLDRFRIVYLDDILVFSDDWESHVKQVRMVFQVLRANSLFVKGSKCLFGVQKVSFLGFIFSPSTIEMDPVKVQAIYDWTQPTSVKSLQKFLGFANIYRRFIANFSSIAKPLTDLTKKGTDVANWSSAAVEAFQELKRRFASAPVLCQPDVSLPFQVEVDASEIGAGAVLSQRSSDGSVIKPCAFFSRKFSPAERNYDVGNRELLAMKWAFEEWRHWLEGAKHRVVVLTDHKNLTYLESAKRLNPRQARWSLFFSRFDFVVSYLPGSKNVKADALSRSFVPDSPGVPEPVGILKEGVETSDCPGVDAVVDRLQQIWTHVVDNLTLSQEKAQRFANRRRCVGPRLRVGDLVWLSSHHVPMKVSSPKFKPRFIGPYKISEVLNPVSFRLDLPASFAIHNVFHRQLLRRYVAPMVPSVDPPARVLVEGELEYVVEKILDSRVSRRKLQYLVKWKGYGQEDNSWVFASDVHAADLVRAFHLAHPDRPGGSAGFHDFVLLAGSSGMQSGPFAPHRERSERPGTCALQYFTLPSTRQISTPALEPQREEKKRTSSYEDGRRRTGHPSDLNGIGPPLTVLMMEKEVVAKMAASADGQTKYGQSVKGLLTEKVGTCGADVIALTKQVLKGSRSSELLSHAARNMVMQEDAILHSEDSLRKMSIITTHLQYQQEAIQKKQRARTNHVIAPSDLKVTARGHGRLSPAEEWGQKMFYMVTCNVVVPICHSVLSISQKAANYNIPFGVQCARHEYAAPPLWEVEPHIHDCNQRHVTAHTGEAGVDRKLRGSRCLRYVRKLSPHVPEPLTCETGLNLTGQSCEVKAIPGDYLLKLIKRMPRVCKAVIKAKGGYFEEPRI</sequence>
<dbReference type="Pfam" id="PF17917">
    <property type="entry name" value="RT_RNaseH"/>
    <property type="match status" value="1"/>
</dbReference>
<keyword evidence="13" id="KW-0472">Membrane</keyword>
<comment type="similarity">
    <text evidence="3">Belongs to the BORCS7 family.</text>
</comment>
<dbReference type="InterPro" id="IPR023780">
    <property type="entry name" value="Chromo_domain"/>
</dbReference>
<evidence type="ECO:0000256" key="2">
    <source>
        <dbReference type="ARBA" id="ARBA00004656"/>
    </source>
</evidence>
<evidence type="ECO:0000256" key="10">
    <source>
        <dbReference type="ARBA" id="ARBA00022759"/>
    </source>
</evidence>
<evidence type="ECO:0000256" key="4">
    <source>
        <dbReference type="ARBA" id="ARBA00010879"/>
    </source>
</evidence>
<organism evidence="18 19">
    <name type="scientific">Ranitomeya imitator</name>
    <name type="common">mimic poison frog</name>
    <dbReference type="NCBI Taxonomy" id="111125"/>
    <lineage>
        <taxon>Eukaryota</taxon>
        <taxon>Metazoa</taxon>
        <taxon>Chordata</taxon>
        <taxon>Craniata</taxon>
        <taxon>Vertebrata</taxon>
        <taxon>Euteleostomi</taxon>
        <taxon>Amphibia</taxon>
        <taxon>Batrachia</taxon>
        <taxon>Anura</taxon>
        <taxon>Neobatrachia</taxon>
        <taxon>Hyloidea</taxon>
        <taxon>Dendrobatidae</taxon>
        <taxon>Dendrobatinae</taxon>
        <taxon>Ranitomeya</taxon>
    </lineage>
</organism>
<evidence type="ECO:0000259" key="17">
    <source>
        <dbReference type="PROSITE" id="PS50878"/>
    </source>
</evidence>
<feature type="domain" description="Chromo" evidence="16">
    <location>
        <begin position="685"/>
        <end position="732"/>
    </location>
</feature>
<evidence type="ECO:0000256" key="12">
    <source>
        <dbReference type="ARBA" id="ARBA00022918"/>
    </source>
</evidence>
<dbReference type="InterPro" id="IPR043502">
    <property type="entry name" value="DNA/RNA_pol_sf"/>
</dbReference>
<dbReference type="CDD" id="cd09274">
    <property type="entry name" value="RNase_HI_RT_Ty3"/>
    <property type="match status" value="1"/>
</dbReference>
<evidence type="ECO:0000256" key="15">
    <source>
        <dbReference type="SAM" id="MobiDB-lite"/>
    </source>
</evidence>
<dbReference type="InterPro" id="IPR032143">
    <property type="entry name" value="BORCS7"/>
</dbReference>
<dbReference type="InterPro" id="IPR050951">
    <property type="entry name" value="Retrovirus_Pol_polyprotein"/>
</dbReference>
<dbReference type="InterPro" id="IPR016197">
    <property type="entry name" value="Chromo-like_dom_sf"/>
</dbReference>
<evidence type="ECO:0000256" key="6">
    <source>
        <dbReference type="ARBA" id="ARBA00022295"/>
    </source>
</evidence>
<evidence type="ECO:0000313" key="18">
    <source>
        <dbReference type="EMBL" id="CAJ0952444.1"/>
    </source>
</evidence>
<dbReference type="SMART" id="SM00298">
    <property type="entry name" value="CHROMO"/>
    <property type="match status" value="1"/>
</dbReference>
<keyword evidence="14" id="KW-0458">Lysosome</keyword>
<evidence type="ECO:0000256" key="3">
    <source>
        <dbReference type="ARBA" id="ARBA00005433"/>
    </source>
</evidence>
<dbReference type="Gene3D" id="2.40.50.40">
    <property type="match status" value="1"/>
</dbReference>
<protein>
    <recommendedName>
        <fullName evidence="6">BLOC-1-related complex subunit 7</fullName>
        <ecNumber evidence="5">3.1.26.4</ecNumber>
    </recommendedName>
</protein>
<evidence type="ECO:0000256" key="5">
    <source>
        <dbReference type="ARBA" id="ARBA00012180"/>
    </source>
</evidence>
<dbReference type="SUPFAM" id="SSF56672">
    <property type="entry name" value="DNA/RNA polymerases"/>
    <property type="match status" value="1"/>
</dbReference>
<dbReference type="EC" id="3.1.26.4" evidence="5"/>
<dbReference type="Pfam" id="PF24626">
    <property type="entry name" value="SH3_Tf2-1"/>
    <property type="match status" value="1"/>
</dbReference>
<keyword evidence="12" id="KW-0695">RNA-directed DNA polymerase</keyword>
<feature type="compositionally biased region" description="Basic and acidic residues" evidence="15">
    <location>
        <begin position="795"/>
        <end position="811"/>
    </location>
</feature>